<evidence type="ECO:0000313" key="13">
    <source>
        <dbReference type="EMBL" id="KPM45414.1"/>
    </source>
</evidence>
<keyword evidence="6 11" id="KW-0175">Coiled coil</keyword>
<dbReference type="OrthoDB" id="5595506at2759"/>
<dbReference type="GO" id="GO:0007007">
    <property type="term" value="P:inner mitochondrial membrane organization"/>
    <property type="evidence" value="ECO:0007669"/>
    <property type="project" value="TreeGrafter"/>
</dbReference>
<dbReference type="PANTHER" id="PTHR31961:SF3">
    <property type="entry name" value="SENSITIVE TO HIGH EXPRESSION PROTEIN 9, MITOCHONDRIAL"/>
    <property type="match status" value="1"/>
</dbReference>
<dbReference type="InterPro" id="IPR008839">
    <property type="entry name" value="MDM33_fungi"/>
</dbReference>
<evidence type="ECO:0000256" key="10">
    <source>
        <dbReference type="RuleBase" id="RU364128"/>
    </source>
</evidence>
<evidence type="ECO:0000256" key="9">
    <source>
        <dbReference type="ARBA" id="ARBA00024807"/>
    </source>
</evidence>
<sequence length="472" mass="52795">MQPFARPVARLALGHARLGLDRAAWQGKPAWGRGPRSDAACLRCSIRAIGARGRFYSSQIPPKDPEAKSGSASSQPTESTPEPDLIARLHAEHKARGLKSNEIKTENAKTDKTQSESEKAEDRKRLYELPSSADDRRGDMTQRFSHIMDNLQTRALNASQTLNDITGYTGIEAIKAQNAELEKALADAHERVRNARLAYKTSNTKRAGTQREVTTLLARKDSWSPTDLERFTQLYRTDHILEGEVAASQETLTESEAEEQSLSQRLNAGMLKRYHEEQIWSDRIRRASTWGTWGLMGMNFLLFVILQFVAEPWKRRRLVRGVVAEEKAVLEEVRSQLEEVKLALEKRDQVAAVEPVAEALKLVEVAQDHAVEEVVMTEPAPVAAAAELVIGAPFETSETPEMSWKETFHDLLLETWEDAALDLAKWRALAEDLYSERRIDLRMKDASLLALQGALAGVVLTGSIALLLVRRS</sequence>
<evidence type="ECO:0000256" key="5">
    <source>
        <dbReference type="ARBA" id="ARBA00022989"/>
    </source>
</evidence>
<evidence type="ECO:0000256" key="8">
    <source>
        <dbReference type="ARBA" id="ARBA00023136"/>
    </source>
</evidence>
<dbReference type="AlphaFoldDB" id="A0A0P7C0K4"/>
<name>A0A0P7C0K4_9HYPO</name>
<evidence type="ECO:0000256" key="11">
    <source>
        <dbReference type="SAM" id="Coils"/>
    </source>
</evidence>
<organism evidence="13 14">
    <name type="scientific">Neonectria ditissima</name>
    <dbReference type="NCBI Taxonomy" id="78410"/>
    <lineage>
        <taxon>Eukaryota</taxon>
        <taxon>Fungi</taxon>
        <taxon>Dikarya</taxon>
        <taxon>Ascomycota</taxon>
        <taxon>Pezizomycotina</taxon>
        <taxon>Sordariomycetes</taxon>
        <taxon>Hypocreomycetidae</taxon>
        <taxon>Hypocreales</taxon>
        <taxon>Nectriaceae</taxon>
        <taxon>Neonectria</taxon>
    </lineage>
</organism>
<feature type="transmembrane region" description="Helical" evidence="10">
    <location>
        <begin position="446"/>
        <end position="469"/>
    </location>
</feature>
<feature type="region of interest" description="Disordered" evidence="12">
    <location>
        <begin position="55"/>
        <end position="138"/>
    </location>
</feature>
<evidence type="ECO:0000256" key="4">
    <source>
        <dbReference type="ARBA" id="ARBA00022946"/>
    </source>
</evidence>
<feature type="compositionally biased region" description="Polar residues" evidence="12">
    <location>
        <begin position="70"/>
        <end position="80"/>
    </location>
</feature>
<keyword evidence="14" id="KW-1185">Reference proteome</keyword>
<feature type="compositionally biased region" description="Basic and acidic residues" evidence="12">
    <location>
        <begin position="85"/>
        <end position="138"/>
    </location>
</feature>
<evidence type="ECO:0000313" key="14">
    <source>
        <dbReference type="Proteomes" id="UP000050424"/>
    </source>
</evidence>
<comment type="subcellular location">
    <subcellularLocation>
        <location evidence="10">Mitochondrion inner membrane</location>
        <topology evidence="10">Multi-pass membrane protein</topology>
    </subcellularLocation>
</comment>
<feature type="coiled-coil region" evidence="11">
    <location>
        <begin position="171"/>
        <end position="198"/>
    </location>
</feature>
<evidence type="ECO:0000256" key="6">
    <source>
        <dbReference type="ARBA" id="ARBA00023054"/>
    </source>
</evidence>
<keyword evidence="5 10" id="KW-1133">Transmembrane helix</keyword>
<keyword evidence="8 10" id="KW-0472">Membrane</keyword>
<comment type="subunit">
    <text evidence="10">Homooligomer.</text>
</comment>
<gene>
    <name evidence="13" type="ORF">AK830_g1166</name>
</gene>
<keyword evidence="2 10" id="KW-0812">Transmembrane</keyword>
<evidence type="ECO:0000256" key="7">
    <source>
        <dbReference type="ARBA" id="ARBA00023128"/>
    </source>
</evidence>
<feature type="transmembrane region" description="Helical" evidence="10">
    <location>
        <begin position="290"/>
        <end position="310"/>
    </location>
</feature>
<keyword evidence="7 10" id="KW-0496">Mitochondrion</keyword>
<dbReference type="EMBL" id="LKCW01000008">
    <property type="protein sequence ID" value="KPM45414.1"/>
    <property type="molecule type" value="Genomic_DNA"/>
</dbReference>
<proteinExistence type="inferred from homology"/>
<evidence type="ECO:0000256" key="2">
    <source>
        <dbReference type="ARBA" id="ARBA00022692"/>
    </source>
</evidence>
<evidence type="ECO:0000256" key="1">
    <source>
        <dbReference type="ARBA" id="ARBA00007472"/>
    </source>
</evidence>
<dbReference type="Pfam" id="PF05546">
    <property type="entry name" value="She9_MDM33"/>
    <property type="match status" value="1"/>
</dbReference>
<comment type="similarity">
    <text evidence="1 10">Belongs to the SHE9 family.</text>
</comment>
<comment type="function">
    <text evidence="9">Required for the maintenance of the structure of the mitochondrial inner membrane. Involved in mitochondrial morphology. Causes growth arrest when highly overexpressed.</text>
</comment>
<dbReference type="PANTHER" id="PTHR31961">
    <property type="entry name" value="SENSITIVE TO HIGH EXPRESSION PROTEIN 9, MITOCHONDRIAL"/>
    <property type="match status" value="1"/>
</dbReference>
<evidence type="ECO:0000256" key="3">
    <source>
        <dbReference type="ARBA" id="ARBA00022792"/>
    </source>
</evidence>
<keyword evidence="4 10" id="KW-0809">Transit peptide</keyword>
<reference evidence="13 14" key="1">
    <citation type="submission" date="2015-09" db="EMBL/GenBank/DDBJ databases">
        <title>Draft genome of a European isolate of the apple canker pathogen Neonectria ditissima.</title>
        <authorList>
            <person name="Gomez-Cortecero A."/>
            <person name="Harrison R.J."/>
            <person name="Armitage A.D."/>
        </authorList>
    </citation>
    <scope>NUCLEOTIDE SEQUENCE [LARGE SCALE GENOMIC DNA]</scope>
    <source>
        <strain evidence="13 14">R09/05</strain>
    </source>
</reference>
<keyword evidence="3 10" id="KW-0999">Mitochondrion inner membrane</keyword>
<comment type="caution">
    <text evidence="13">The sequence shown here is derived from an EMBL/GenBank/DDBJ whole genome shotgun (WGS) entry which is preliminary data.</text>
</comment>
<evidence type="ECO:0000256" key="12">
    <source>
        <dbReference type="SAM" id="MobiDB-lite"/>
    </source>
</evidence>
<protein>
    <recommendedName>
        <fullName evidence="10">Sensitive to high expression protein 9, mitochondrial</fullName>
    </recommendedName>
</protein>
<accession>A0A0P7C0K4</accession>
<dbReference type="Proteomes" id="UP000050424">
    <property type="component" value="Unassembled WGS sequence"/>
</dbReference>
<dbReference type="GO" id="GO:0005743">
    <property type="term" value="C:mitochondrial inner membrane"/>
    <property type="evidence" value="ECO:0007669"/>
    <property type="project" value="UniProtKB-SubCell"/>
</dbReference>